<feature type="compositionally biased region" description="Basic and acidic residues" evidence="1">
    <location>
        <begin position="39"/>
        <end position="49"/>
    </location>
</feature>
<reference evidence="2 3" key="1">
    <citation type="submission" date="2020-07" db="EMBL/GenBank/DDBJ databases">
        <title>Sequencing the genomes of 1000 actinobacteria strains.</title>
        <authorList>
            <person name="Klenk H.-P."/>
        </authorList>
    </citation>
    <scope>NUCLEOTIDE SEQUENCE [LARGE SCALE GENOMIC DNA]</scope>
    <source>
        <strain evidence="2 3">DSM 45772</strain>
    </source>
</reference>
<organism evidence="2 3">
    <name type="scientific">Actinomycetospora corticicola</name>
    <dbReference type="NCBI Taxonomy" id="663602"/>
    <lineage>
        <taxon>Bacteria</taxon>
        <taxon>Bacillati</taxon>
        <taxon>Actinomycetota</taxon>
        <taxon>Actinomycetes</taxon>
        <taxon>Pseudonocardiales</taxon>
        <taxon>Pseudonocardiaceae</taxon>
        <taxon>Actinomycetospora</taxon>
    </lineage>
</organism>
<keyword evidence="3" id="KW-1185">Reference proteome</keyword>
<evidence type="ECO:0000313" key="3">
    <source>
        <dbReference type="Proteomes" id="UP000535890"/>
    </source>
</evidence>
<evidence type="ECO:0000256" key="1">
    <source>
        <dbReference type="SAM" id="MobiDB-lite"/>
    </source>
</evidence>
<feature type="region of interest" description="Disordered" evidence="1">
    <location>
        <begin position="29"/>
        <end position="49"/>
    </location>
</feature>
<dbReference type="RefSeq" id="WP_179794522.1">
    <property type="nucleotide sequence ID" value="NZ_BAABHP010000021.1"/>
</dbReference>
<evidence type="ECO:0000313" key="2">
    <source>
        <dbReference type="EMBL" id="NYD36906.1"/>
    </source>
</evidence>
<proteinExistence type="predicted"/>
<accession>A0A7Y9J6C5</accession>
<gene>
    <name evidence="2" type="ORF">BJ983_003008</name>
</gene>
<dbReference type="AlphaFoldDB" id="A0A7Y9J6C5"/>
<protein>
    <submittedName>
        <fullName evidence="2">Uncharacterized protein</fullName>
    </submittedName>
</protein>
<name>A0A7Y9J6C5_9PSEU</name>
<dbReference type="EMBL" id="JACCBN010000001">
    <property type="protein sequence ID" value="NYD36906.1"/>
    <property type="molecule type" value="Genomic_DNA"/>
</dbReference>
<sequence length="49" mass="5593">MSTTTDTRDDELRWEFYRSAMAAWVEAAGRAPVPAPRTSPEERDGRVPR</sequence>
<comment type="caution">
    <text evidence="2">The sequence shown here is derived from an EMBL/GenBank/DDBJ whole genome shotgun (WGS) entry which is preliminary data.</text>
</comment>
<dbReference type="Proteomes" id="UP000535890">
    <property type="component" value="Unassembled WGS sequence"/>
</dbReference>